<evidence type="ECO:0000256" key="2">
    <source>
        <dbReference type="ARBA" id="ARBA00023125"/>
    </source>
</evidence>
<dbReference type="InterPro" id="IPR009057">
    <property type="entry name" value="Homeodomain-like_sf"/>
</dbReference>
<dbReference type="InterPro" id="IPR020449">
    <property type="entry name" value="Tscrpt_reg_AraC-type_HTH"/>
</dbReference>
<name>A0ABV2T9V4_9BACT</name>
<dbReference type="Gene3D" id="1.10.10.60">
    <property type="entry name" value="Homeodomain-like"/>
    <property type="match status" value="1"/>
</dbReference>
<evidence type="ECO:0000313" key="6">
    <source>
        <dbReference type="Proteomes" id="UP001549749"/>
    </source>
</evidence>
<feature type="domain" description="HTH araC/xylS-type" evidence="4">
    <location>
        <begin position="178"/>
        <end position="280"/>
    </location>
</feature>
<dbReference type="PRINTS" id="PR00032">
    <property type="entry name" value="HTHARAC"/>
</dbReference>
<dbReference type="PROSITE" id="PS01124">
    <property type="entry name" value="HTH_ARAC_FAMILY_2"/>
    <property type="match status" value="1"/>
</dbReference>
<protein>
    <submittedName>
        <fullName evidence="5">AraC family transcriptional regulator</fullName>
    </submittedName>
</protein>
<sequence>MYTLYNNFVITGQYFLKKWTHQQHDWAAFSEYRQKANHELYVPQTVLNLVVQGQKRMYDGNQVHSLQAGDVFLIPGDSLICSEILWQKNNFRSINLVLPDDALASYLPLNTHLVLPKKAVVLKADEHWHHFAQSLLRCFTGPDIGLPAREVVLNQALTLIGKQPHGKALLQMLAYNTRQVLPSVVQTLGTAVTAWQELDEIARKTYLSKATLKRRFKTVYHTSPMNWIWQKRLELACFLLRTSGQPIATVAYTAGFENVPHFYRMFKNNYGVTPAQWRMTA</sequence>
<dbReference type="SUPFAM" id="SSF51215">
    <property type="entry name" value="Regulatory protein AraC"/>
    <property type="match status" value="1"/>
</dbReference>
<dbReference type="InterPro" id="IPR054015">
    <property type="entry name" value="ExsA-like_N"/>
</dbReference>
<dbReference type="Pfam" id="PF22200">
    <property type="entry name" value="ExsA_N"/>
    <property type="match status" value="1"/>
</dbReference>
<dbReference type="PANTHER" id="PTHR43280:SF2">
    <property type="entry name" value="HTH-TYPE TRANSCRIPTIONAL REGULATOR EXSA"/>
    <property type="match status" value="1"/>
</dbReference>
<keyword evidence="2" id="KW-0238">DNA-binding</keyword>
<dbReference type="EMBL" id="JBEXAC010000002">
    <property type="protein sequence ID" value="MET6999807.1"/>
    <property type="molecule type" value="Genomic_DNA"/>
</dbReference>
<organism evidence="5 6">
    <name type="scientific">Chitinophaga defluvii</name>
    <dbReference type="NCBI Taxonomy" id="3163343"/>
    <lineage>
        <taxon>Bacteria</taxon>
        <taxon>Pseudomonadati</taxon>
        <taxon>Bacteroidota</taxon>
        <taxon>Chitinophagia</taxon>
        <taxon>Chitinophagales</taxon>
        <taxon>Chitinophagaceae</taxon>
        <taxon>Chitinophaga</taxon>
    </lineage>
</organism>
<evidence type="ECO:0000313" key="5">
    <source>
        <dbReference type="EMBL" id="MET6999807.1"/>
    </source>
</evidence>
<evidence type="ECO:0000256" key="1">
    <source>
        <dbReference type="ARBA" id="ARBA00023015"/>
    </source>
</evidence>
<keyword evidence="1" id="KW-0805">Transcription regulation</keyword>
<dbReference type="PANTHER" id="PTHR43280">
    <property type="entry name" value="ARAC-FAMILY TRANSCRIPTIONAL REGULATOR"/>
    <property type="match status" value="1"/>
</dbReference>
<dbReference type="PROSITE" id="PS00041">
    <property type="entry name" value="HTH_ARAC_FAMILY_1"/>
    <property type="match status" value="1"/>
</dbReference>
<proteinExistence type="predicted"/>
<dbReference type="InterPro" id="IPR018060">
    <property type="entry name" value="HTH_AraC"/>
</dbReference>
<reference evidence="5 6" key="1">
    <citation type="submission" date="2024-06" db="EMBL/GenBank/DDBJ databases">
        <title>Chitinophaga defluvii sp. nov., isolated from municipal sewage.</title>
        <authorList>
            <person name="Zhang L."/>
        </authorList>
    </citation>
    <scope>NUCLEOTIDE SEQUENCE [LARGE SCALE GENOMIC DNA]</scope>
    <source>
        <strain evidence="5 6">H8</strain>
    </source>
</reference>
<evidence type="ECO:0000259" key="4">
    <source>
        <dbReference type="PROSITE" id="PS01124"/>
    </source>
</evidence>
<dbReference type="Proteomes" id="UP001549749">
    <property type="component" value="Unassembled WGS sequence"/>
</dbReference>
<dbReference type="InterPro" id="IPR018062">
    <property type="entry name" value="HTH_AraC-typ_CS"/>
</dbReference>
<dbReference type="InterPro" id="IPR037923">
    <property type="entry name" value="HTH-like"/>
</dbReference>
<dbReference type="Pfam" id="PF12833">
    <property type="entry name" value="HTH_18"/>
    <property type="match status" value="1"/>
</dbReference>
<dbReference type="SMART" id="SM00342">
    <property type="entry name" value="HTH_ARAC"/>
    <property type="match status" value="1"/>
</dbReference>
<dbReference type="SUPFAM" id="SSF46689">
    <property type="entry name" value="Homeodomain-like"/>
    <property type="match status" value="1"/>
</dbReference>
<keyword evidence="3" id="KW-0804">Transcription</keyword>
<evidence type="ECO:0000256" key="3">
    <source>
        <dbReference type="ARBA" id="ARBA00023163"/>
    </source>
</evidence>
<dbReference type="RefSeq" id="WP_354662368.1">
    <property type="nucleotide sequence ID" value="NZ_JBEXAC010000002.1"/>
</dbReference>
<comment type="caution">
    <text evidence="5">The sequence shown here is derived from an EMBL/GenBank/DDBJ whole genome shotgun (WGS) entry which is preliminary data.</text>
</comment>
<keyword evidence="6" id="KW-1185">Reference proteome</keyword>
<gene>
    <name evidence="5" type="ORF">ABR189_20625</name>
</gene>
<accession>A0ABV2T9V4</accession>